<dbReference type="Gene3D" id="3.40.50.300">
    <property type="entry name" value="P-loop containing nucleotide triphosphate hydrolases"/>
    <property type="match status" value="1"/>
</dbReference>
<dbReference type="GO" id="GO:0016301">
    <property type="term" value="F:kinase activity"/>
    <property type="evidence" value="ECO:0007669"/>
    <property type="project" value="UniProtKB-KW"/>
</dbReference>
<dbReference type="OrthoDB" id="2088152at2"/>
<dbReference type="EMBL" id="FOLE01000008">
    <property type="protein sequence ID" value="SFC67100.1"/>
    <property type="molecule type" value="Genomic_DNA"/>
</dbReference>
<accession>A0A1I1LC50</accession>
<dbReference type="RefSeq" id="WP_091513677.1">
    <property type="nucleotide sequence ID" value="NZ_FOLE01000008.1"/>
</dbReference>
<reference evidence="1 2" key="1">
    <citation type="submission" date="2016-10" db="EMBL/GenBank/DDBJ databases">
        <authorList>
            <person name="de Groot N.N."/>
        </authorList>
    </citation>
    <scope>NUCLEOTIDE SEQUENCE [LARGE SCALE GENOMIC DNA]</scope>
    <source>
        <strain evidence="1 2">DSM 6793</strain>
    </source>
</reference>
<dbReference type="InterPro" id="IPR011009">
    <property type="entry name" value="Kinase-like_dom_sf"/>
</dbReference>
<dbReference type="InterPro" id="IPR027417">
    <property type="entry name" value="P-loop_NTPase"/>
</dbReference>
<keyword evidence="1" id="KW-0808">Transferase</keyword>
<dbReference type="STRING" id="927664.SAMN05421780_10821"/>
<keyword evidence="1" id="KW-0418">Kinase</keyword>
<evidence type="ECO:0000313" key="2">
    <source>
        <dbReference type="Proteomes" id="UP000199514"/>
    </source>
</evidence>
<keyword evidence="2" id="KW-1185">Reference proteome</keyword>
<dbReference type="Gene3D" id="3.90.1200.10">
    <property type="match status" value="1"/>
</dbReference>
<dbReference type="Proteomes" id="UP000199514">
    <property type="component" value="Unassembled WGS sequence"/>
</dbReference>
<dbReference type="SUPFAM" id="SSF52540">
    <property type="entry name" value="P-loop containing nucleoside triphosphate hydrolases"/>
    <property type="match status" value="1"/>
</dbReference>
<gene>
    <name evidence="1" type="ORF">SAMN05421780_10821</name>
</gene>
<sequence>MEDFLFALGLSLKKTREGATPICFYYIPNTDGSIRWFWNEKATQPHFLKFYHTADWRSRLIAAFYHLVFFFKLQHLLFAKNQILAYIADMNKIVGSDAWTDVFVFTGTAGPNRKLTLFLRNQQGKSFFVKQAISSNSLQLIEREKTTLSYLNHISLSQSRIPSVAFAGSTFLMFVNESAGKTSTDRFGAAHQIFLEELHHQSVHLANTSKFLKLENLDRRLELLGGTKVPVGIVKKLNTLAKDLANEQSNLMLSYAHGDFTPWNMFVDAQGKLFVYDWELFRKAYPEGFDFIHFIVQKGILIERKNWAAIKEEIYNTYAEYQGDMEISIDQQLKWYLLLNTLNQLEIFAAQAQWHTQVNWLLNTWNDALSDILSAKHQTRPLIIRDLFDWLSAKQYGTLKLELPNVELLPVTSDLDICLNRADALQAFAYFSKHSLVAKLIVVKGFTVSRVTLLLRDGGILHVDFIHQWRRKYTQFGLLGDVLAKTHTDAQGIRHVSPYYTAVFVGCFYGLNKSQIPFKYLHYSQFLEKSRSSLDNQIYGLYLGDRANPARLTRYLQKRIYNQGFSAFLCKVQYWLDVASRLITTKGFTVTFSGVDGAGKSTVIAHLREELDKKFRRRVVVLRHRPSFLPILSAYKHGKTQAEQIAANTLPRQGQNTSVISSLFRFGYYYIDYLFGQFVVYFKYILRGYIVLYDRYYFDFINDSKRSNIYLPKWFLKMGYFFLKKPELNFFLYAQAQEILKRKQELNENTIRSLTSDYLGLFESLSKDKNAKYIALENNHLPHTLQHISGEIKNLAY</sequence>
<proteinExistence type="predicted"/>
<dbReference type="AlphaFoldDB" id="A0A1I1LC50"/>
<name>A0A1I1LC50_9BACT</name>
<protein>
    <submittedName>
        <fullName evidence="1">Thymidylate kinase</fullName>
    </submittedName>
</protein>
<organism evidence="1 2">
    <name type="scientific">Flexibacter flexilis DSM 6793</name>
    <dbReference type="NCBI Taxonomy" id="927664"/>
    <lineage>
        <taxon>Bacteria</taxon>
        <taxon>Pseudomonadati</taxon>
        <taxon>Bacteroidota</taxon>
        <taxon>Cytophagia</taxon>
        <taxon>Cytophagales</taxon>
        <taxon>Flexibacteraceae</taxon>
        <taxon>Flexibacter</taxon>
    </lineage>
</organism>
<evidence type="ECO:0000313" key="1">
    <source>
        <dbReference type="EMBL" id="SFC67100.1"/>
    </source>
</evidence>
<dbReference type="SUPFAM" id="SSF56112">
    <property type="entry name" value="Protein kinase-like (PK-like)"/>
    <property type="match status" value="1"/>
</dbReference>